<accession>A0A061D1G6</accession>
<keyword evidence="1" id="KW-0812">Transmembrane</keyword>
<dbReference type="Proteomes" id="UP000033188">
    <property type="component" value="Chromosome 1"/>
</dbReference>
<dbReference type="GeneID" id="24563024"/>
<sequence length="96" mass="11011">MASCGSTCKCGEGDGNCCKPNCEYCKSCFSCKCNCCAHRRKGLAIIFGILFLIAIILCVVYYMKDKRIWPFHKLNDYFNRIPDIYDPYEKFPPKDA</sequence>
<gene>
    <name evidence="2" type="ORF">BBBOND_0107810</name>
</gene>
<dbReference type="EMBL" id="LK391707">
    <property type="protein sequence ID" value="CDR94483.1"/>
    <property type="molecule type" value="Genomic_DNA"/>
</dbReference>
<keyword evidence="1" id="KW-0472">Membrane</keyword>
<evidence type="ECO:0000313" key="2">
    <source>
        <dbReference type="EMBL" id="CDR94483.1"/>
    </source>
</evidence>
<dbReference type="VEuPathDB" id="PiroplasmaDB:BBBOND_0107810"/>
<keyword evidence="3" id="KW-1185">Reference proteome</keyword>
<dbReference type="AlphaFoldDB" id="A0A061D1G6"/>
<organism evidence="2 3">
    <name type="scientific">Babesia bigemina</name>
    <dbReference type="NCBI Taxonomy" id="5866"/>
    <lineage>
        <taxon>Eukaryota</taxon>
        <taxon>Sar</taxon>
        <taxon>Alveolata</taxon>
        <taxon>Apicomplexa</taxon>
        <taxon>Aconoidasida</taxon>
        <taxon>Piroplasmida</taxon>
        <taxon>Babesiidae</taxon>
        <taxon>Babesia</taxon>
    </lineage>
</organism>
<feature type="transmembrane region" description="Helical" evidence="1">
    <location>
        <begin position="42"/>
        <end position="63"/>
    </location>
</feature>
<proteinExistence type="predicted"/>
<reference evidence="3" key="1">
    <citation type="journal article" date="2014" name="Nucleic Acids Res.">
        <title>The evolutionary dynamics of variant antigen genes in Babesia reveal a history of genomic innovation underlying host-parasite interaction.</title>
        <authorList>
            <person name="Jackson A.P."/>
            <person name="Otto T.D."/>
            <person name="Darby A."/>
            <person name="Ramaprasad A."/>
            <person name="Xia D."/>
            <person name="Echaide I.E."/>
            <person name="Farber M."/>
            <person name="Gahlot S."/>
            <person name="Gamble J."/>
            <person name="Gupta D."/>
            <person name="Gupta Y."/>
            <person name="Jackson L."/>
            <person name="Malandrin L."/>
            <person name="Malas T.B."/>
            <person name="Moussa E."/>
            <person name="Nair M."/>
            <person name="Reid A.J."/>
            <person name="Sanders M."/>
            <person name="Sharma J."/>
            <person name="Tracey A."/>
            <person name="Quail M.A."/>
            <person name="Weir W."/>
            <person name="Wastling J.M."/>
            <person name="Hall N."/>
            <person name="Willadsen P."/>
            <person name="Lingelbach K."/>
            <person name="Shiels B."/>
            <person name="Tait A."/>
            <person name="Berriman M."/>
            <person name="Allred D.R."/>
            <person name="Pain A."/>
        </authorList>
    </citation>
    <scope>NUCLEOTIDE SEQUENCE [LARGE SCALE GENOMIC DNA]</scope>
    <source>
        <strain evidence="3">Bond</strain>
    </source>
</reference>
<protein>
    <submittedName>
        <fullName evidence="2">Uncharacterized protein</fullName>
    </submittedName>
</protein>
<dbReference type="RefSeq" id="XP_012766669.1">
    <property type="nucleotide sequence ID" value="XM_012911215.1"/>
</dbReference>
<name>A0A061D1G6_BABBI</name>
<evidence type="ECO:0000313" key="3">
    <source>
        <dbReference type="Proteomes" id="UP000033188"/>
    </source>
</evidence>
<keyword evidence="1" id="KW-1133">Transmembrane helix</keyword>
<dbReference type="KEGG" id="bbig:BBBOND_0107810"/>
<evidence type="ECO:0000256" key="1">
    <source>
        <dbReference type="SAM" id="Phobius"/>
    </source>
</evidence>